<gene>
    <name evidence="2" type="ordered locus">Bcen_3233</name>
</gene>
<dbReference type="HOGENOM" id="CLU_2218059_0_0_4"/>
<accession>A0A0H2XV92</accession>
<sequence>MWESSPFRERGTSIRFDPAEPGILANAAPPCAEIGRWTREPVEIRPTDRSSAGVARRHTAVSIVSGLIDNGAQHPVEHTKYSRRNRAAPSQTQNDSGKVAAGAACP</sequence>
<name>A0A0H2XV92_BURO1</name>
<proteinExistence type="predicted"/>
<dbReference type="AlphaFoldDB" id="A0A0H2XV92"/>
<reference evidence="2" key="1">
    <citation type="submission" date="2006-05" db="EMBL/GenBank/DDBJ databases">
        <title>Complete sequence of chromosome 2 of Burkholderia cenocepacia AU 1054.</title>
        <authorList>
            <consortium name="US DOE Joint Genome Institute"/>
            <person name="Copeland A."/>
            <person name="Lucas S."/>
            <person name="Lapidus A."/>
            <person name="Barry K."/>
            <person name="Detter J.C."/>
            <person name="Glavina del Rio T."/>
            <person name="Hammon N."/>
            <person name="Israni S."/>
            <person name="Dalin E."/>
            <person name="Tice H."/>
            <person name="Pitluck S."/>
            <person name="Chain P."/>
            <person name="Malfatti S."/>
            <person name="Shin M."/>
            <person name="Vergez L."/>
            <person name="Schmutz J."/>
            <person name="Larimer F."/>
            <person name="Land M."/>
            <person name="Hauser L."/>
            <person name="Kyrpides N."/>
            <person name="Lykidis A."/>
            <person name="LiPuma J.J."/>
            <person name="Konstantinidis K."/>
            <person name="Tiedje J.M."/>
            <person name="Richardson P."/>
        </authorList>
    </citation>
    <scope>NUCLEOTIDE SEQUENCE [LARGE SCALE GENOMIC DNA]</scope>
    <source>
        <strain evidence="2">AU 1054</strain>
    </source>
</reference>
<organism evidence="2">
    <name type="scientific">Burkholderia orbicola (strain AU 1054)</name>
    <dbReference type="NCBI Taxonomy" id="331271"/>
    <lineage>
        <taxon>Bacteria</taxon>
        <taxon>Pseudomonadati</taxon>
        <taxon>Pseudomonadota</taxon>
        <taxon>Betaproteobacteria</taxon>
        <taxon>Burkholderiales</taxon>
        <taxon>Burkholderiaceae</taxon>
        <taxon>Burkholderia</taxon>
        <taxon>Burkholderia cepacia complex</taxon>
        <taxon>Burkholderia orbicola</taxon>
    </lineage>
</organism>
<evidence type="ECO:0000313" key="2">
    <source>
        <dbReference type="EMBL" id="ABF78128.1"/>
    </source>
</evidence>
<protein>
    <submittedName>
        <fullName evidence="2">Uncharacterized protein</fullName>
    </submittedName>
</protein>
<dbReference type="EMBL" id="CP000379">
    <property type="protein sequence ID" value="ABF78128.1"/>
    <property type="molecule type" value="Genomic_DNA"/>
</dbReference>
<feature type="compositionally biased region" description="Basic and acidic residues" evidence="1">
    <location>
        <begin position="1"/>
        <end position="12"/>
    </location>
</feature>
<feature type="region of interest" description="Disordered" evidence="1">
    <location>
        <begin position="1"/>
        <end position="22"/>
    </location>
</feature>
<evidence type="ECO:0000256" key="1">
    <source>
        <dbReference type="SAM" id="MobiDB-lite"/>
    </source>
</evidence>
<feature type="region of interest" description="Disordered" evidence="1">
    <location>
        <begin position="66"/>
        <end position="106"/>
    </location>
</feature>